<evidence type="ECO:0000313" key="2">
    <source>
        <dbReference type="Proteomes" id="UP000027466"/>
    </source>
</evidence>
<protein>
    <submittedName>
        <fullName evidence="1">Uncharacterized protein</fullName>
    </submittedName>
</protein>
<dbReference type="AlphaFoldDB" id="A0A069PM18"/>
<dbReference type="Pfam" id="PF11672">
    <property type="entry name" value="DUF3268"/>
    <property type="match status" value="1"/>
</dbReference>
<dbReference type="RefSeq" id="WP_035934704.1">
    <property type="nucleotide sequence ID" value="NZ_CADFFX010000005.1"/>
</dbReference>
<reference evidence="1 2" key="1">
    <citation type="submission" date="2014-03" db="EMBL/GenBank/DDBJ databases">
        <title>Draft Genome Sequences of Four Burkholderia Strains.</title>
        <authorList>
            <person name="Liu X.Y."/>
            <person name="Li C.X."/>
            <person name="Xu J.H."/>
        </authorList>
    </citation>
    <scope>NUCLEOTIDE SEQUENCE [LARGE SCALE GENOMIC DNA]</scope>
    <source>
        <strain evidence="1 2">DSM 50014</strain>
    </source>
</reference>
<gene>
    <name evidence="1" type="ORF">BG61_17560</name>
</gene>
<sequence>MRVGRPVKPLPQPRCDYCGAPAALVRAGDEAYPYRDDHGPLWLCSPCQAWIGIFPRSTRHVPLGRLADANLRDLKAKLHAALEPLVQAKVRRDGCNVFEARSRGYRWLAQQLGIDPAKGSIHSLDAGECERAIAVVEQFGRDRAGNASEPAWTDC</sequence>
<evidence type="ECO:0000313" key="1">
    <source>
        <dbReference type="EMBL" id="KDR41482.1"/>
    </source>
</evidence>
<keyword evidence="2" id="KW-1185">Reference proteome</keyword>
<accession>A0A069PM18</accession>
<comment type="caution">
    <text evidence="1">The sequence shown here is derived from an EMBL/GenBank/DDBJ whole genome shotgun (WGS) entry which is preliminary data.</text>
</comment>
<proteinExistence type="predicted"/>
<dbReference type="InterPro" id="IPR021686">
    <property type="entry name" value="DUF3268"/>
</dbReference>
<dbReference type="EMBL" id="JFHC01000027">
    <property type="protein sequence ID" value="KDR41482.1"/>
    <property type="molecule type" value="Genomic_DNA"/>
</dbReference>
<name>A0A069PM18_9BURK</name>
<dbReference type="Proteomes" id="UP000027466">
    <property type="component" value="Unassembled WGS sequence"/>
</dbReference>
<organism evidence="1 2">
    <name type="scientific">Caballeronia glathei</name>
    <dbReference type="NCBI Taxonomy" id="60547"/>
    <lineage>
        <taxon>Bacteria</taxon>
        <taxon>Pseudomonadati</taxon>
        <taxon>Pseudomonadota</taxon>
        <taxon>Betaproteobacteria</taxon>
        <taxon>Burkholderiales</taxon>
        <taxon>Burkholderiaceae</taxon>
        <taxon>Caballeronia</taxon>
    </lineage>
</organism>